<keyword evidence="1" id="KW-0472">Membrane</keyword>
<keyword evidence="3" id="KW-1185">Reference proteome</keyword>
<evidence type="ECO:0000256" key="1">
    <source>
        <dbReference type="SAM" id="Phobius"/>
    </source>
</evidence>
<accession>A0ABP7UFW8</accession>
<dbReference type="EMBL" id="BAABBR010000001">
    <property type="protein sequence ID" value="GAA4042532.1"/>
    <property type="molecule type" value="Genomic_DNA"/>
</dbReference>
<feature type="transmembrane region" description="Helical" evidence="1">
    <location>
        <begin position="35"/>
        <end position="54"/>
    </location>
</feature>
<keyword evidence="1" id="KW-0812">Transmembrane</keyword>
<keyword evidence="1" id="KW-1133">Transmembrane helix</keyword>
<dbReference type="RefSeq" id="WP_344697393.1">
    <property type="nucleotide sequence ID" value="NZ_BAABBR010000001.1"/>
</dbReference>
<comment type="caution">
    <text evidence="2">The sequence shown here is derived from an EMBL/GenBank/DDBJ whole genome shotgun (WGS) entry which is preliminary data.</text>
</comment>
<evidence type="ECO:0000313" key="3">
    <source>
        <dbReference type="Proteomes" id="UP001424459"/>
    </source>
</evidence>
<reference evidence="3" key="1">
    <citation type="journal article" date="2019" name="Int. J. Syst. Evol. Microbiol.">
        <title>The Global Catalogue of Microorganisms (GCM) 10K type strain sequencing project: providing services to taxonomists for standard genome sequencing and annotation.</title>
        <authorList>
            <consortium name="The Broad Institute Genomics Platform"/>
            <consortium name="The Broad Institute Genome Sequencing Center for Infectious Disease"/>
            <person name="Wu L."/>
            <person name="Ma J."/>
        </authorList>
    </citation>
    <scope>NUCLEOTIDE SEQUENCE [LARGE SCALE GENOMIC DNA]</scope>
    <source>
        <strain evidence="3">JCM 17564</strain>
    </source>
</reference>
<protein>
    <recommendedName>
        <fullName evidence="4">Glycine zipper family protein</fullName>
    </recommendedName>
</protein>
<name>A0ABP7UFW8_9SPHN</name>
<proteinExistence type="predicted"/>
<gene>
    <name evidence="2" type="ORF">GCM10022281_24650</name>
</gene>
<feature type="transmembrane region" description="Helical" evidence="1">
    <location>
        <begin position="9"/>
        <end position="29"/>
    </location>
</feature>
<evidence type="ECO:0008006" key="4">
    <source>
        <dbReference type="Google" id="ProtNLM"/>
    </source>
</evidence>
<organism evidence="2 3">
    <name type="scientific">Sphingomonas rosea</name>
    <dbReference type="NCBI Taxonomy" id="335605"/>
    <lineage>
        <taxon>Bacteria</taxon>
        <taxon>Pseudomonadati</taxon>
        <taxon>Pseudomonadota</taxon>
        <taxon>Alphaproteobacteria</taxon>
        <taxon>Sphingomonadales</taxon>
        <taxon>Sphingomonadaceae</taxon>
        <taxon>Sphingomonas</taxon>
    </lineage>
</organism>
<evidence type="ECO:0000313" key="2">
    <source>
        <dbReference type="EMBL" id="GAA4042532.1"/>
    </source>
</evidence>
<sequence length="58" mass="5972">MAAQQDKPLYAGGCLLFVGFLVGAAIGIAVDQPSIGTMIGVAVGAGIAVLLWVMRRQR</sequence>
<dbReference type="Proteomes" id="UP001424459">
    <property type="component" value="Unassembled WGS sequence"/>
</dbReference>